<keyword evidence="2" id="KW-1185">Reference proteome</keyword>
<dbReference type="EMBL" id="FMWJ01000001">
    <property type="protein sequence ID" value="SCZ52037.1"/>
    <property type="molecule type" value="Genomic_DNA"/>
</dbReference>
<name>A0A1G5PRH9_PHOLU</name>
<protein>
    <submittedName>
        <fullName evidence="1">Uncharacterized protein</fullName>
    </submittedName>
</protein>
<organism evidence="1 2">
    <name type="scientific">Photorhabdus luminescens</name>
    <name type="common">Xenorhabdus luminescens</name>
    <dbReference type="NCBI Taxonomy" id="29488"/>
    <lineage>
        <taxon>Bacteria</taxon>
        <taxon>Pseudomonadati</taxon>
        <taxon>Pseudomonadota</taxon>
        <taxon>Gammaproteobacteria</taxon>
        <taxon>Enterobacterales</taxon>
        <taxon>Morganellaceae</taxon>
        <taxon>Photorhabdus</taxon>
    </lineage>
</organism>
<gene>
    <name evidence="1" type="ORF">SAMN02982990_00276</name>
</gene>
<dbReference type="Proteomes" id="UP000183223">
    <property type="component" value="Unassembled WGS sequence"/>
</dbReference>
<reference evidence="2" key="1">
    <citation type="submission" date="2016-10" db="EMBL/GenBank/DDBJ databases">
        <authorList>
            <person name="Varghese N."/>
            <person name="Submissions S."/>
        </authorList>
    </citation>
    <scope>NUCLEOTIDE SEQUENCE [LARGE SCALE GENOMIC DNA]</scope>
    <source>
        <strain evidence="2">ATCC 29999</strain>
    </source>
</reference>
<accession>A0A1G5PRH9</accession>
<evidence type="ECO:0000313" key="2">
    <source>
        <dbReference type="Proteomes" id="UP000183223"/>
    </source>
</evidence>
<dbReference type="AlphaFoldDB" id="A0A1G5PRH9"/>
<evidence type="ECO:0000313" key="1">
    <source>
        <dbReference type="EMBL" id="SCZ52037.1"/>
    </source>
</evidence>
<proteinExistence type="predicted"/>
<sequence>MASMIHVTNNTKCDTIEVAINYWSTDYARFTVSDDYFTIAPGTFRYSWVVDDSRGYIMSVRRLKIIYSYFILPDTKIIVGENRVTENGYVIKPLLVR</sequence>